<proteinExistence type="predicted"/>
<organism evidence="1">
    <name type="scientific">viral metagenome</name>
    <dbReference type="NCBI Taxonomy" id="1070528"/>
    <lineage>
        <taxon>unclassified sequences</taxon>
        <taxon>metagenomes</taxon>
        <taxon>organismal metagenomes</taxon>
    </lineage>
</organism>
<dbReference type="EMBL" id="MN738914">
    <property type="protein sequence ID" value="QHT30947.1"/>
    <property type="molecule type" value="Genomic_DNA"/>
</dbReference>
<protein>
    <submittedName>
        <fullName evidence="1">Uncharacterized protein</fullName>
    </submittedName>
</protein>
<accession>A0A6C0EPK3</accession>
<dbReference type="AlphaFoldDB" id="A0A6C0EPK3"/>
<sequence>MRIEYIVQNESDPIFRKLKQYCYTMNIPFETLLHESFNEVHVYKDEKYYKTCYPNENLIQTIQLMYETFELEKLEYLAKKQIWDEKLKYLKRLFKNGSLKTDSHITKNST</sequence>
<name>A0A6C0EPK3_9ZZZZ</name>
<evidence type="ECO:0000313" key="1">
    <source>
        <dbReference type="EMBL" id="QHT30947.1"/>
    </source>
</evidence>
<reference evidence="1" key="1">
    <citation type="journal article" date="2020" name="Nature">
        <title>Giant virus diversity and host interactions through global metagenomics.</title>
        <authorList>
            <person name="Schulz F."/>
            <person name="Roux S."/>
            <person name="Paez-Espino D."/>
            <person name="Jungbluth S."/>
            <person name="Walsh D.A."/>
            <person name="Denef V.J."/>
            <person name="McMahon K.D."/>
            <person name="Konstantinidis K.T."/>
            <person name="Eloe-Fadrosh E.A."/>
            <person name="Kyrpides N.C."/>
            <person name="Woyke T."/>
        </authorList>
    </citation>
    <scope>NUCLEOTIDE SEQUENCE</scope>
    <source>
        <strain evidence="1">GVMAG-M-3300009151-50</strain>
    </source>
</reference>